<dbReference type="VEuPathDB" id="FungiDB:F4678DRAFT_421368"/>
<protein>
    <recommendedName>
        <fullName evidence="1">F-box domain-containing protein</fullName>
    </recommendedName>
</protein>
<sequence>METTLETIPVDVMGCITTFLDARSILQIRLVSRQLVDKVPRYVLSQIFSEKTIQLNREDLEKFVCVTSQGRAGYLLQRCTLIGLDFCGIDYETDPEYPVLIRLLTEAFVNIKEHSPGSSLLSLNLGVRNLYPVGKRLDFYPISASAQKYSGNTAKWVLHAARTALQDSHLSVNHHLELFTSIKDERTSRLHYATILSAGDCTASTAMFSSLKKLSFCVSSKYEYNWAAGNATIRGEDVTIQKEHATMLLKRLPLLLASMPKLEDLDVHWYNTGSPPVEDHPPDIDPSTRLVFPPLKRCSLAGLYVSADDLLAFLKNLEITELVLTFINLVQGTWVPIFDYLLSSSSTIASYSLDDLMENGRLVHFNIPGRSKFPYRNIVLGPNTFHRRPHEVERPINYSIGPPEARPPTYHPSKSQFYSGKRIRYGALAHPD</sequence>
<dbReference type="AlphaFoldDB" id="A0A9W8NIU3"/>
<feature type="domain" description="F-box" evidence="1">
    <location>
        <begin position="2"/>
        <end position="51"/>
    </location>
</feature>
<accession>A0A9W8NIU3</accession>
<reference evidence="2" key="1">
    <citation type="submission" date="2022-07" db="EMBL/GenBank/DDBJ databases">
        <title>Genome Sequence of Xylaria arbuscula.</title>
        <authorList>
            <person name="Buettner E."/>
        </authorList>
    </citation>
    <scope>NUCLEOTIDE SEQUENCE</scope>
    <source>
        <strain evidence="2">VT107</strain>
    </source>
</reference>
<dbReference type="EMBL" id="JANPWZ010000416">
    <property type="protein sequence ID" value="KAJ3577183.1"/>
    <property type="molecule type" value="Genomic_DNA"/>
</dbReference>
<comment type="caution">
    <text evidence="2">The sequence shown here is derived from an EMBL/GenBank/DDBJ whole genome shotgun (WGS) entry which is preliminary data.</text>
</comment>
<proteinExistence type="predicted"/>
<dbReference type="PROSITE" id="PS50181">
    <property type="entry name" value="FBOX"/>
    <property type="match status" value="1"/>
</dbReference>
<dbReference type="Proteomes" id="UP001148614">
    <property type="component" value="Unassembled WGS sequence"/>
</dbReference>
<name>A0A9W8NIU3_9PEZI</name>
<dbReference type="InterPro" id="IPR001810">
    <property type="entry name" value="F-box_dom"/>
</dbReference>
<keyword evidence="3" id="KW-1185">Reference proteome</keyword>
<organism evidence="2 3">
    <name type="scientific">Xylaria arbuscula</name>
    <dbReference type="NCBI Taxonomy" id="114810"/>
    <lineage>
        <taxon>Eukaryota</taxon>
        <taxon>Fungi</taxon>
        <taxon>Dikarya</taxon>
        <taxon>Ascomycota</taxon>
        <taxon>Pezizomycotina</taxon>
        <taxon>Sordariomycetes</taxon>
        <taxon>Xylariomycetidae</taxon>
        <taxon>Xylariales</taxon>
        <taxon>Xylariaceae</taxon>
        <taxon>Xylaria</taxon>
    </lineage>
</organism>
<evidence type="ECO:0000259" key="1">
    <source>
        <dbReference type="PROSITE" id="PS50181"/>
    </source>
</evidence>
<evidence type="ECO:0000313" key="3">
    <source>
        <dbReference type="Proteomes" id="UP001148614"/>
    </source>
</evidence>
<gene>
    <name evidence="2" type="ORF">NPX13_g3386</name>
</gene>
<evidence type="ECO:0000313" key="2">
    <source>
        <dbReference type="EMBL" id="KAJ3577183.1"/>
    </source>
</evidence>